<keyword evidence="6" id="KW-0256">Endoplasmic reticulum</keyword>
<dbReference type="AlphaFoldDB" id="E0VLX4"/>
<dbReference type="STRING" id="121224.E0VLX4"/>
<dbReference type="GeneID" id="8229752"/>
<dbReference type="EMBL" id="AAZO01003439">
    <property type="status" value="NOT_ANNOTATED_CDS"/>
    <property type="molecule type" value="Genomic_DNA"/>
</dbReference>
<keyword evidence="12" id="KW-0732">Signal</keyword>
<comment type="catalytic activity">
    <reaction evidence="12">
        <text>glucuronate acceptor + UDP-alpha-D-glucuronate = acceptor beta-D-glucuronoside + UDP + H(+)</text>
        <dbReference type="Rhea" id="RHEA:21032"/>
        <dbReference type="ChEBI" id="CHEBI:15378"/>
        <dbReference type="ChEBI" id="CHEBI:58052"/>
        <dbReference type="ChEBI" id="CHEBI:58223"/>
        <dbReference type="ChEBI" id="CHEBI:132367"/>
        <dbReference type="ChEBI" id="CHEBI:132368"/>
        <dbReference type="EC" id="2.4.1.17"/>
    </reaction>
</comment>
<proteinExistence type="inferred from homology"/>
<dbReference type="eggNOG" id="KOG1192">
    <property type="taxonomic scope" value="Eukaryota"/>
</dbReference>
<dbReference type="GO" id="GO:0016020">
    <property type="term" value="C:membrane"/>
    <property type="evidence" value="ECO:0007669"/>
    <property type="project" value="UniProtKB-SubCell"/>
</dbReference>
<dbReference type="KEGG" id="phu:Phum_PHUM296780"/>
<dbReference type="VEuPathDB" id="VectorBase:PHUM296780"/>
<dbReference type="InParanoid" id="E0VLX4"/>
<evidence type="ECO:0000256" key="5">
    <source>
        <dbReference type="ARBA" id="ARBA00022692"/>
    </source>
</evidence>
<evidence type="ECO:0000313" key="15">
    <source>
        <dbReference type="Proteomes" id="UP000009046"/>
    </source>
</evidence>
<protein>
    <recommendedName>
        <fullName evidence="12">UDP-glucuronosyltransferase</fullName>
        <ecNumber evidence="12">2.4.1.17</ecNumber>
    </recommendedName>
</protein>
<dbReference type="Proteomes" id="UP000009046">
    <property type="component" value="Unassembled WGS sequence"/>
</dbReference>
<keyword evidence="9" id="KW-0325">Glycoprotein</keyword>
<dbReference type="FunFam" id="3.40.50.2000:FF:000050">
    <property type="entry name" value="UDP-glucuronosyltransferase"/>
    <property type="match status" value="1"/>
</dbReference>
<evidence type="ECO:0000256" key="8">
    <source>
        <dbReference type="ARBA" id="ARBA00023136"/>
    </source>
</evidence>
<evidence type="ECO:0000256" key="7">
    <source>
        <dbReference type="ARBA" id="ARBA00022989"/>
    </source>
</evidence>
<evidence type="ECO:0000256" key="9">
    <source>
        <dbReference type="ARBA" id="ARBA00023180"/>
    </source>
</evidence>
<dbReference type="HOGENOM" id="CLU_012949_0_2_1"/>
<keyword evidence="3 11" id="KW-0328">Glycosyltransferase</keyword>
<dbReference type="EC" id="2.4.1.17" evidence="12"/>
<evidence type="ECO:0000313" key="14">
    <source>
        <dbReference type="EnsemblMetazoa" id="PHUM296780-PA"/>
    </source>
</evidence>
<keyword evidence="15" id="KW-1185">Reference proteome</keyword>
<feature type="signal peptide" evidence="12">
    <location>
        <begin position="1"/>
        <end position="20"/>
    </location>
</feature>
<evidence type="ECO:0000256" key="12">
    <source>
        <dbReference type="RuleBase" id="RU362059"/>
    </source>
</evidence>
<comment type="subcellular location">
    <subcellularLocation>
        <location evidence="10">Endomembrane system</location>
        <topology evidence="10">Single-pass type I membrane protein</topology>
    </subcellularLocation>
    <subcellularLocation>
        <location evidence="1">Endoplasmic reticulum</location>
    </subcellularLocation>
    <subcellularLocation>
        <location evidence="12">Membrane</location>
        <topology evidence="12">Single-pass membrane protein</topology>
    </subcellularLocation>
</comment>
<feature type="transmembrane region" description="Helical" evidence="12">
    <location>
        <begin position="477"/>
        <end position="501"/>
    </location>
</feature>
<dbReference type="InterPro" id="IPR050271">
    <property type="entry name" value="UDP-glycosyltransferase"/>
</dbReference>
<dbReference type="Pfam" id="PF00201">
    <property type="entry name" value="UDPGT"/>
    <property type="match status" value="1"/>
</dbReference>
<dbReference type="PANTHER" id="PTHR48043">
    <property type="entry name" value="EG:EG0003.4 PROTEIN-RELATED"/>
    <property type="match status" value="1"/>
</dbReference>
<keyword evidence="5 12" id="KW-0812">Transmembrane</keyword>
<evidence type="ECO:0000256" key="11">
    <source>
        <dbReference type="RuleBase" id="RU003718"/>
    </source>
</evidence>
<comment type="similarity">
    <text evidence="2 11">Belongs to the UDP-glycosyltransferase family.</text>
</comment>
<accession>E0VLX4</accession>
<keyword evidence="8 12" id="KW-0472">Membrane</keyword>
<name>E0VLX4_PEDHC</name>
<reference evidence="13" key="1">
    <citation type="submission" date="2007-04" db="EMBL/GenBank/DDBJ databases">
        <title>Annotation of Pediculus humanus corporis strain USDA.</title>
        <authorList>
            <person name="Kirkness E."/>
            <person name="Hannick L."/>
            <person name="Hass B."/>
            <person name="Bruggner R."/>
            <person name="Lawson D."/>
            <person name="Bidwell S."/>
            <person name="Joardar V."/>
            <person name="Caler E."/>
            <person name="Walenz B."/>
            <person name="Inman J."/>
            <person name="Schobel S."/>
            <person name="Galinsky K."/>
            <person name="Amedeo P."/>
            <person name="Strausberg R."/>
        </authorList>
    </citation>
    <scope>NUCLEOTIDE SEQUENCE</scope>
    <source>
        <strain evidence="13">USDA</strain>
    </source>
</reference>
<evidence type="ECO:0000256" key="1">
    <source>
        <dbReference type="ARBA" id="ARBA00004240"/>
    </source>
</evidence>
<dbReference type="PROSITE" id="PS00375">
    <property type="entry name" value="UDPGT"/>
    <property type="match status" value="1"/>
</dbReference>
<keyword evidence="4 11" id="KW-0808">Transferase</keyword>
<evidence type="ECO:0000256" key="6">
    <source>
        <dbReference type="ARBA" id="ARBA00022824"/>
    </source>
</evidence>
<organism>
    <name type="scientific">Pediculus humanus subsp. corporis</name>
    <name type="common">Body louse</name>
    <dbReference type="NCBI Taxonomy" id="121224"/>
    <lineage>
        <taxon>Eukaryota</taxon>
        <taxon>Metazoa</taxon>
        <taxon>Ecdysozoa</taxon>
        <taxon>Arthropoda</taxon>
        <taxon>Hexapoda</taxon>
        <taxon>Insecta</taxon>
        <taxon>Pterygota</taxon>
        <taxon>Neoptera</taxon>
        <taxon>Paraneoptera</taxon>
        <taxon>Psocodea</taxon>
        <taxon>Troctomorpha</taxon>
        <taxon>Phthiraptera</taxon>
        <taxon>Anoplura</taxon>
        <taxon>Pediculidae</taxon>
        <taxon>Pediculus</taxon>
    </lineage>
</organism>
<dbReference type="GO" id="GO:0005783">
    <property type="term" value="C:endoplasmic reticulum"/>
    <property type="evidence" value="ECO:0007669"/>
    <property type="project" value="UniProtKB-SubCell"/>
</dbReference>
<evidence type="ECO:0000256" key="4">
    <source>
        <dbReference type="ARBA" id="ARBA00022679"/>
    </source>
</evidence>
<reference evidence="13" key="2">
    <citation type="submission" date="2007-04" db="EMBL/GenBank/DDBJ databases">
        <title>The genome of the human body louse.</title>
        <authorList>
            <consortium name="The Human Body Louse Genome Consortium"/>
            <person name="Kirkness E."/>
            <person name="Walenz B."/>
            <person name="Hass B."/>
            <person name="Bruggner R."/>
            <person name="Strausberg R."/>
        </authorList>
    </citation>
    <scope>NUCLEOTIDE SEQUENCE</scope>
    <source>
        <strain evidence="13">USDA</strain>
    </source>
</reference>
<dbReference type="InterPro" id="IPR002213">
    <property type="entry name" value="UDP_glucos_trans"/>
</dbReference>
<dbReference type="PANTHER" id="PTHR48043:SF159">
    <property type="entry name" value="EG:EG0003.4 PROTEIN-RELATED"/>
    <property type="match status" value="1"/>
</dbReference>
<sequence>MLKISLLLLFIVVCCRYVKGANILGVFSVPSISHQIVYRALMLELNRRGHNLTVITPDPIRDSSLKNYKEIDVSFMYELWNRKMIASPKDFKIIDEFPEIFIFLFAKLGPEICEGYLSSPEIQKLLLEKPEFDILITEFGSHPCVYGFSKFTSYKHIGMTSFQTIPVVHSNIGNLATPSYIPDPFFSITDSMNFVQRLRSTIFHLFMWFVYGYTMWSQNKITKKYFGNDLPHLIDLERNLTLLMVNTHFSMSYPRPYPVNLIEIGGPPFHLNGRKRKSLPKELKKFMDEAQDGVIFFSLGTNVKTNSGFTQEEKILIETFGKMKQRILWKWENENLNVILKNVKISKWFPQVEILSHPNVKAFVTQGGLQSIGEAIEYKVPMIIMPFFADQGHNAMKMKSVGVAKVFEFNELNVEDFTEALNDVLYNSTYKENMIKFNRLVNDQPMPPLEKAVWWTEYVLRHNGAPHLRSVAATMPWYQYLLLDVLAFYLLIILIFIYLIFKTGKTLIKFIFRFK</sequence>
<dbReference type="EnsemblMetazoa" id="PHUM296780-RA">
    <property type="protein sequence ID" value="PHUM296780-PA"/>
    <property type="gene ID" value="PHUM296780"/>
</dbReference>
<dbReference type="OrthoDB" id="5835829at2759"/>
<dbReference type="Gene3D" id="3.40.50.2000">
    <property type="entry name" value="Glycogen Phosphorylase B"/>
    <property type="match status" value="1"/>
</dbReference>
<reference evidence="14" key="3">
    <citation type="submission" date="2021-02" db="UniProtKB">
        <authorList>
            <consortium name="EnsemblMetazoa"/>
        </authorList>
    </citation>
    <scope>IDENTIFICATION</scope>
    <source>
        <strain evidence="14">USDA</strain>
    </source>
</reference>
<evidence type="ECO:0000256" key="10">
    <source>
        <dbReference type="ARBA" id="ARBA00046288"/>
    </source>
</evidence>
<evidence type="ECO:0000313" key="13">
    <source>
        <dbReference type="EMBL" id="EEB14380.1"/>
    </source>
</evidence>
<gene>
    <name evidence="14" type="primary">8229752</name>
    <name evidence="13" type="ORF">Phum_PHUM296780</name>
</gene>
<keyword evidence="7 12" id="KW-1133">Transmembrane helix</keyword>
<dbReference type="SUPFAM" id="SSF53756">
    <property type="entry name" value="UDP-Glycosyltransferase/glycogen phosphorylase"/>
    <property type="match status" value="1"/>
</dbReference>
<dbReference type="EMBL" id="DS235283">
    <property type="protein sequence ID" value="EEB14380.1"/>
    <property type="molecule type" value="Genomic_DNA"/>
</dbReference>
<dbReference type="CTD" id="8229752"/>
<dbReference type="CDD" id="cd03784">
    <property type="entry name" value="GT1_Gtf-like"/>
    <property type="match status" value="1"/>
</dbReference>
<evidence type="ECO:0000256" key="3">
    <source>
        <dbReference type="ARBA" id="ARBA00022676"/>
    </source>
</evidence>
<dbReference type="OMA" id="CENTIRD"/>
<dbReference type="RefSeq" id="XP_002427118.1">
    <property type="nucleotide sequence ID" value="XM_002427073.1"/>
</dbReference>
<feature type="chain" id="PRO_5011326123" description="UDP-glucuronosyltransferase" evidence="12">
    <location>
        <begin position="21"/>
        <end position="515"/>
    </location>
</feature>
<evidence type="ECO:0000256" key="2">
    <source>
        <dbReference type="ARBA" id="ARBA00009995"/>
    </source>
</evidence>
<dbReference type="InterPro" id="IPR035595">
    <property type="entry name" value="UDP_glycos_trans_CS"/>
</dbReference>
<dbReference type="GO" id="GO:0015020">
    <property type="term" value="F:glucuronosyltransferase activity"/>
    <property type="evidence" value="ECO:0007669"/>
    <property type="project" value="UniProtKB-EC"/>
</dbReference>